<keyword evidence="2" id="KW-1185">Reference proteome</keyword>
<dbReference type="AlphaFoldDB" id="A0A804NAI3"/>
<reference evidence="1" key="2">
    <citation type="submission" date="2019-07" db="EMBL/GenBank/DDBJ databases">
        <authorList>
            <person name="Seetharam A."/>
            <person name="Woodhouse M."/>
            <person name="Cannon E."/>
        </authorList>
    </citation>
    <scope>NUCLEOTIDE SEQUENCE [LARGE SCALE GENOMIC DNA]</scope>
    <source>
        <strain evidence="1">cv. B73</strain>
    </source>
</reference>
<evidence type="ECO:0000313" key="1">
    <source>
        <dbReference type="EnsemblPlants" id="Zm00001eb147020_P002"/>
    </source>
</evidence>
<proteinExistence type="predicted"/>
<evidence type="ECO:0000313" key="2">
    <source>
        <dbReference type="Proteomes" id="UP000007305"/>
    </source>
</evidence>
<protein>
    <submittedName>
        <fullName evidence="1">Uncharacterized protein</fullName>
    </submittedName>
</protein>
<reference evidence="1" key="3">
    <citation type="submission" date="2021-05" db="UniProtKB">
        <authorList>
            <consortium name="EnsemblPlants"/>
        </authorList>
    </citation>
    <scope>IDENTIFICATION</scope>
    <source>
        <strain evidence="1">cv. B73</strain>
    </source>
</reference>
<sequence>MLLPSRRHYHHKITPFSPPTSFHFPHLRRLQLIRPLTLASANPPPLSMVSTFPIPIAKASMAIVAQRQRRCRRTSFDQGRWKCHRQREEELLGSGEPHHRHGGQAGHAGSVVRHHPLRSGALRGIHPALLDLHRLITELSFVAMVRDGVDEGPRGNHTLHRARVEMLPDYSGRILRSSPQCNSYINMMMVGYPSVAKSQFLRYVELKSFSNMFQVYILVQITG</sequence>
<organism evidence="1 2">
    <name type="scientific">Zea mays</name>
    <name type="common">Maize</name>
    <dbReference type="NCBI Taxonomy" id="4577"/>
    <lineage>
        <taxon>Eukaryota</taxon>
        <taxon>Viridiplantae</taxon>
        <taxon>Streptophyta</taxon>
        <taxon>Embryophyta</taxon>
        <taxon>Tracheophyta</taxon>
        <taxon>Spermatophyta</taxon>
        <taxon>Magnoliopsida</taxon>
        <taxon>Liliopsida</taxon>
        <taxon>Poales</taxon>
        <taxon>Poaceae</taxon>
        <taxon>PACMAD clade</taxon>
        <taxon>Panicoideae</taxon>
        <taxon>Andropogonodae</taxon>
        <taxon>Andropogoneae</taxon>
        <taxon>Tripsacinae</taxon>
        <taxon>Zea</taxon>
    </lineage>
</organism>
<dbReference type="Proteomes" id="UP000007305">
    <property type="component" value="Chromosome 3"/>
</dbReference>
<dbReference type="EnsemblPlants" id="Zm00001eb147020_T002">
    <property type="protein sequence ID" value="Zm00001eb147020_P002"/>
    <property type="gene ID" value="Zm00001eb147020"/>
</dbReference>
<accession>A0A804NAI3</accession>
<name>A0A804NAI3_MAIZE</name>
<reference evidence="2" key="1">
    <citation type="submission" date="2015-12" db="EMBL/GenBank/DDBJ databases">
        <title>Update maize B73 reference genome by single molecule sequencing technologies.</title>
        <authorList>
            <consortium name="Maize Genome Sequencing Project"/>
            <person name="Ware D."/>
        </authorList>
    </citation>
    <scope>NUCLEOTIDE SEQUENCE [LARGE SCALE GENOMIC DNA]</scope>
    <source>
        <strain evidence="2">cv. B73</strain>
    </source>
</reference>
<dbReference type="Gramene" id="Zm00001eb147020_T002">
    <property type="protein sequence ID" value="Zm00001eb147020_P002"/>
    <property type="gene ID" value="Zm00001eb147020"/>
</dbReference>